<evidence type="ECO:0008006" key="7">
    <source>
        <dbReference type="Google" id="ProtNLM"/>
    </source>
</evidence>
<proteinExistence type="predicted"/>
<accession>A0ABR3P5P3</accession>
<reference evidence="5 6" key="1">
    <citation type="submission" date="2024-07" db="EMBL/GenBank/DDBJ databases">
        <title>Draft sequence of the Neodothiora populina.</title>
        <authorList>
            <person name="Drown D.D."/>
            <person name="Schuette U.S."/>
            <person name="Buechlein A.B."/>
            <person name="Rusch D.R."/>
            <person name="Winton L.W."/>
            <person name="Adams G.A."/>
        </authorList>
    </citation>
    <scope>NUCLEOTIDE SEQUENCE [LARGE SCALE GENOMIC DNA]</scope>
    <source>
        <strain evidence="5 6">CPC 39397</strain>
    </source>
</reference>
<dbReference type="InterPro" id="IPR050426">
    <property type="entry name" value="Glycosyltransferase_28"/>
</dbReference>
<dbReference type="PANTHER" id="PTHR48050">
    <property type="entry name" value="STEROL 3-BETA-GLUCOSYLTRANSFERASE"/>
    <property type="match status" value="1"/>
</dbReference>
<evidence type="ECO:0000259" key="3">
    <source>
        <dbReference type="Pfam" id="PF03033"/>
    </source>
</evidence>
<evidence type="ECO:0000313" key="6">
    <source>
        <dbReference type="Proteomes" id="UP001562354"/>
    </source>
</evidence>
<feature type="region of interest" description="Disordered" evidence="2">
    <location>
        <begin position="801"/>
        <end position="825"/>
    </location>
</feature>
<evidence type="ECO:0000256" key="1">
    <source>
        <dbReference type="ARBA" id="ARBA00022679"/>
    </source>
</evidence>
<dbReference type="Pfam" id="PF03033">
    <property type="entry name" value="Glyco_transf_28"/>
    <property type="match status" value="1"/>
</dbReference>
<dbReference type="Pfam" id="PF06722">
    <property type="entry name" value="EryCIII-like_C"/>
    <property type="match status" value="1"/>
</dbReference>
<feature type="compositionally biased region" description="Polar residues" evidence="2">
    <location>
        <begin position="814"/>
        <end position="825"/>
    </location>
</feature>
<dbReference type="RefSeq" id="XP_069197678.1">
    <property type="nucleotide sequence ID" value="XM_069345474.1"/>
</dbReference>
<dbReference type="EMBL" id="JBFMKM010000013">
    <property type="protein sequence ID" value="KAL1301402.1"/>
    <property type="molecule type" value="Genomic_DNA"/>
</dbReference>
<dbReference type="SUPFAM" id="SSF53756">
    <property type="entry name" value="UDP-Glycosyltransferase/glycogen phosphorylase"/>
    <property type="match status" value="1"/>
</dbReference>
<comment type="caution">
    <text evidence="5">The sequence shown here is derived from an EMBL/GenBank/DDBJ whole genome shotgun (WGS) entry which is preliminary data.</text>
</comment>
<dbReference type="Proteomes" id="UP001562354">
    <property type="component" value="Unassembled WGS sequence"/>
</dbReference>
<feature type="region of interest" description="Disordered" evidence="2">
    <location>
        <begin position="609"/>
        <end position="637"/>
    </location>
</feature>
<keyword evidence="6" id="KW-1185">Reference proteome</keyword>
<keyword evidence="1" id="KW-0808">Transferase</keyword>
<evidence type="ECO:0000313" key="5">
    <source>
        <dbReference type="EMBL" id="KAL1301402.1"/>
    </source>
</evidence>
<dbReference type="Gene3D" id="3.40.50.2000">
    <property type="entry name" value="Glycogen Phosphorylase B"/>
    <property type="match status" value="2"/>
</dbReference>
<dbReference type="PANTHER" id="PTHR48050:SF13">
    <property type="entry name" value="STEROL 3-BETA-GLUCOSYLTRANSFERASE UGT80A2"/>
    <property type="match status" value="1"/>
</dbReference>
<feature type="domain" description="Glycosyltransferase family 28 N-terminal" evidence="3">
    <location>
        <begin position="80"/>
        <end position="242"/>
    </location>
</feature>
<dbReference type="InterPro" id="IPR002213">
    <property type="entry name" value="UDP_glucos_trans"/>
</dbReference>
<dbReference type="InterPro" id="IPR004276">
    <property type="entry name" value="GlycoTrans_28_N"/>
</dbReference>
<evidence type="ECO:0000259" key="4">
    <source>
        <dbReference type="Pfam" id="PF06722"/>
    </source>
</evidence>
<sequence length="868" mass="95522">MDYVPARHNRHRDKIHNSDIKVRDDGRFDVSFYRNNYHSSENQCNSKCEARHKPWLPRTRSGNKDFMPFGASEATSHMNVAIMITGSRGDVQPFIALGKQLQRSPYSHRVRICTHADFKELIEENGLEFYSIGGDPSELMAYAVKNPGIIPSLESIKAGDIGSRKADIAEMLEGAWNACTQAGNGINEDATANDASSISSTPFVADAIISNPPTYGAIHIAEKLAIPCHMFFTMPWSPTRAFSHPLANIDVKKSNNVGIANYMSFHRMEFLTWEGLSDNVNYFREKTLGLDPISPIWGHQLFPRLQVPFTYCWSEALIPKPADWGLHISISGFFFLSKASTFNPDKALQAFLDDGPPPIYIGFGSIVISDPEKLTKIIFEAVEKTGVRALLSRGWSKLGNDNPPKNIFLLDNVPHDWLFPRVSAVVHHGGAGTTAIGIALGKATVVVPFFGDQPFWGNMVYRAGAGPEPVAYKALDAVKLADSIEFALKPETTNRAKELAQKISSEDGPSKAAQLFQNTAQMKNLGCFILRDRVAVWQVRKTNIQLSALTSAVLISHKKLKPDQLKLVRHKRWYVDEGSQDPLVGIIGACSSTVTGLVSDIQHLGTGFSHHSIKKKSSKRPAQQSSLPKDTGTAQLDEQETKDMRRIATNVCAFAGSATVHIAKFPVALMYNLANGFHNMPAQVGDTTVRRRDPITGIASGMKSGGKELVYGMYDGISGVVTHPYYGTRDKKGFAKVTGFAQGVGIGAVGLVSKVPAAIIGPLGYSGKGVERQIQRWCTGTDFLSEEELKLMINTTEGMQSTVAKDSAKEDSPSVPSVSAQVKGTNQSKRIMEQRMWQGFMEMRDMCQSNNMEKIEQLILNHWESLQV</sequence>
<name>A0ABR3P5P3_9PEZI</name>
<dbReference type="CDD" id="cd03784">
    <property type="entry name" value="GT1_Gtf-like"/>
    <property type="match status" value="1"/>
</dbReference>
<protein>
    <recommendedName>
        <fullName evidence="7">Glycosyltransferase family 28 N-terminal domain-containing protein</fullName>
    </recommendedName>
</protein>
<feature type="domain" description="Erythromycin biosynthesis protein CIII-like C-terminal" evidence="4">
    <location>
        <begin position="402"/>
        <end position="514"/>
    </location>
</feature>
<dbReference type="GeneID" id="95979360"/>
<evidence type="ECO:0000256" key="2">
    <source>
        <dbReference type="SAM" id="MobiDB-lite"/>
    </source>
</evidence>
<gene>
    <name evidence="5" type="ORF">AAFC00_005661</name>
</gene>
<dbReference type="InterPro" id="IPR010610">
    <property type="entry name" value="EryCIII-like_C"/>
</dbReference>
<feature type="compositionally biased region" description="Polar residues" evidence="2">
    <location>
        <begin position="620"/>
        <end position="636"/>
    </location>
</feature>
<organism evidence="5 6">
    <name type="scientific">Neodothiora populina</name>
    <dbReference type="NCBI Taxonomy" id="2781224"/>
    <lineage>
        <taxon>Eukaryota</taxon>
        <taxon>Fungi</taxon>
        <taxon>Dikarya</taxon>
        <taxon>Ascomycota</taxon>
        <taxon>Pezizomycotina</taxon>
        <taxon>Dothideomycetes</taxon>
        <taxon>Dothideomycetidae</taxon>
        <taxon>Dothideales</taxon>
        <taxon>Dothioraceae</taxon>
        <taxon>Neodothiora</taxon>
    </lineage>
</organism>